<feature type="region of interest" description="Disordered" evidence="6">
    <location>
        <begin position="256"/>
        <end position="282"/>
    </location>
</feature>
<dbReference type="PANTHER" id="PTHR10851:SF0">
    <property type="entry name" value="PYRIDOXINE-5'-PHOSPHATE OXIDASE"/>
    <property type="match status" value="1"/>
</dbReference>
<sequence>MSDQPAGSPQQDNATSGADGGAHGAGTVDAVGTGDAAGTTDAAGTADAAGHAFRQLLRGLRVWDVELPSFDPEAAPAEPLPLFRQWLREAAEAGQPEPHTMALATADASGNPSVRTVMLHDADERGWHFGSHRGSRKGRELAARPRAALDFYWPVVGRQVRVGGAVTEAGPEESAADLHRRSTGALAAALVGRQSEVLGSVEELARASEAAWERARREPEASVPSWTLYVLEPDEVEFFQGDARRRHVRLNYRRRGGLGKSASGAGSAGSGDSGWERELLWP</sequence>
<proteinExistence type="inferred from homology"/>
<feature type="compositionally biased region" description="Polar residues" evidence="6">
    <location>
        <begin position="1"/>
        <end position="16"/>
    </location>
</feature>
<dbReference type="InterPro" id="IPR000659">
    <property type="entry name" value="Pyridox_Oxase"/>
</dbReference>
<dbReference type="InterPro" id="IPR011576">
    <property type="entry name" value="Pyridox_Oxase_N"/>
</dbReference>
<dbReference type="Proteomes" id="UP001164959">
    <property type="component" value="Chromosome"/>
</dbReference>
<evidence type="ECO:0000256" key="4">
    <source>
        <dbReference type="ARBA" id="ARBA00022643"/>
    </source>
</evidence>
<evidence type="ECO:0000256" key="3">
    <source>
        <dbReference type="ARBA" id="ARBA00022630"/>
    </source>
</evidence>
<evidence type="ECO:0000259" key="7">
    <source>
        <dbReference type="Pfam" id="PF01243"/>
    </source>
</evidence>
<dbReference type="InterPro" id="IPR019576">
    <property type="entry name" value="Pyridoxamine_oxidase_dimer_C"/>
</dbReference>
<evidence type="ECO:0000313" key="9">
    <source>
        <dbReference type="EMBL" id="UZJ30887.1"/>
    </source>
</evidence>
<dbReference type="Gene3D" id="2.30.110.10">
    <property type="entry name" value="Electron Transport, Fmn-binding Protein, Chain A"/>
    <property type="match status" value="1"/>
</dbReference>
<gene>
    <name evidence="9" type="ORF">OJ254_11685</name>
</gene>
<feature type="region of interest" description="Disordered" evidence="6">
    <location>
        <begin position="1"/>
        <end position="43"/>
    </location>
</feature>
<dbReference type="RefSeq" id="WP_265362269.1">
    <property type="nucleotide sequence ID" value="NZ_CP110636.1"/>
</dbReference>
<evidence type="ECO:0000256" key="6">
    <source>
        <dbReference type="SAM" id="MobiDB-lite"/>
    </source>
</evidence>
<comment type="similarity">
    <text evidence="2">Belongs to the pyridoxamine 5'-phosphate oxidase family.</text>
</comment>
<feature type="domain" description="Pyridoxamine 5'-phosphate oxidase N-terminal" evidence="7">
    <location>
        <begin position="88"/>
        <end position="209"/>
    </location>
</feature>
<organism evidence="9 10">
    <name type="scientific">Streptomyces endophytica</name>
    <dbReference type="NCBI Taxonomy" id="2991496"/>
    <lineage>
        <taxon>Bacteria</taxon>
        <taxon>Bacillati</taxon>
        <taxon>Actinomycetota</taxon>
        <taxon>Actinomycetes</taxon>
        <taxon>Kitasatosporales</taxon>
        <taxon>Streptomycetaceae</taxon>
        <taxon>Streptomyces</taxon>
    </lineage>
</organism>
<keyword evidence="10" id="KW-1185">Reference proteome</keyword>
<evidence type="ECO:0000256" key="1">
    <source>
        <dbReference type="ARBA" id="ARBA00001917"/>
    </source>
</evidence>
<dbReference type="GO" id="GO:0004733">
    <property type="term" value="F:pyridoxamine phosphate oxidase activity"/>
    <property type="evidence" value="ECO:0007669"/>
    <property type="project" value="UniProtKB-EC"/>
</dbReference>
<dbReference type="SUPFAM" id="SSF50475">
    <property type="entry name" value="FMN-binding split barrel"/>
    <property type="match status" value="1"/>
</dbReference>
<dbReference type="EMBL" id="CP110636">
    <property type="protein sequence ID" value="UZJ30887.1"/>
    <property type="molecule type" value="Genomic_DNA"/>
</dbReference>
<protein>
    <submittedName>
        <fullName evidence="9">Pyridoxal 5'-phosphate synthase</fullName>
        <ecNumber evidence="9">1.4.3.5</ecNumber>
    </submittedName>
</protein>
<evidence type="ECO:0000313" key="10">
    <source>
        <dbReference type="Proteomes" id="UP001164959"/>
    </source>
</evidence>
<feature type="domain" description="Pyridoxine 5'-phosphate oxidase dimerisation C-terminal" evidence="8">
    <location>
        <begin position="226"/>
        <end position="282"/>
    </location>
</feature>
<dbReference type="NCBIfam" id="NF004231">
    <property type="entry name" value="PRK05679.1"/>
    <property type="match status" value="1"/>
</dbReference>
<accession>A0ABY6PBC2</accession>
<comment type="cofactor">
    <cofactor evidence="1">
        <name>FMN</name>
        <dbReference type="ChEBI" id="CHEBI:58210"/>
    </cofactor>
</comment>
<evidence type="ECO:0000256" key="2">
    <source>
        <dbReference type="ARBA" id="ARBA00007301"/>
    </source>
</evidence>
<keyword evidence="5 9" id="KW-0560">Oxidoreductase</keyword>
<dbReference type="PANTHER" id="PTHR10851">
    <property type="entry name" value="PYRIDOXINE-5-PHOSPHATE OXIDASE"/>
    <property type="match status" value="1"/>
</dbReference>
<evidence type="ECO:0000259" key="8">
    <source>
        <dbReference type="Pfam" id="PF10590"/>
    </source>
</evidence>
<name>A0ABY6PBC2_9ACTN</name>
<dbReference type="InterPro" id="IPR012349">
    <property type="entry name" value="Split_barrel_FMN-bd"/>
</dbReference>
<feature type="compositionally biased region" description="Low complexity" evidence="6">
    <location>
        <begin position="25"/>
        <end position="43"/>
    </location>
</feature>
<reference evidence="9" key="1">
    <citation type="submission" date="2022-11" db="EMBL/GenBank/DDBJ databases">
        <title>Identification and genomic analyses of a novel endophytic actinobacterium Streptomyces endophytica sp. nov. with potential for biocontrol of Yam anthracnose.</title>
        <authorList>
            <person name="Huang X."/>
        </authorList>
    </citation>
    <scope>NUCLEOTIDE SEQUENCE</scope>
    <source>
        <strain evidence="9">HNM0140</strain>
    </source>
</reference>
<evidence type="ECO:0000256" key="5">
    <source>
        <dbReference type="ARBA" id="ARBA00023002"/>
    </source>
</evidence>
<keyword evidence="4" id="KW-0288">FMN</keyword>
<dbReference type="Pfam" id="PF01243">
    <property type="entry name" value="PNPOx_N"/>
    <property type="match status" value="1"/>
</dbReference>
<dbReference type="Pfam" id="PF10590">
    <property type="entry name" value="PNP_phzG_C"/>
    <property type="match status" value="1"/>
</dbReference>
<keyword evidence="3" id="KW-0285">Flavoprotein</keyword>
<dbReference type="EC" id="1.4.3.5" evidence="9"/>